<name>A0A915HUC1_ROMCU</name>
<reference evidence="3" key="1">
    <citation type="submission" date="2022-11" db="UniProtKB">
        <authorList>
            <consortium name="WormBaseParasite"/>
        </authorList>
    </citation>
    <scope>IDENTIFICATION</scope>
</reference>
<evidence type="ECO:0000313" key="3">
    <source>
        <dbReference type="WBParaSite" id="nRc.2.0.1.t05002-RA"/>
    </source>
</evidence>
<dbReference type="AlphaFoldDB" id="A0A915HUC1"/>
<evidence type="ECO:0000256" key="1">
    <source>
        <dbReference type="SAM" id="MobiDB-lite"/>
    </source>
</evidence>
<proteinExistence type="predicted"/>
<keyword evidence="2" id="KW-1185">Reference proteome</keyword>
<accession>A0A915HUC1</accession>
<protein>
    <submittedName>
        <fullName evidence="3">Uncharacterized protein</fullName>
    </submittedName>
</protein>
<organism evidence="2 3">
    <name type="scientific">Romanomermis culicivorax</name>
    <name type="common">Nematode worm</name>
    <dbReference type="NCBI Taxonomy" id="13658"/>
    <lineage>
        <taxon>Eukaryota</taxon>
        <taxon>Metazoa</taxon>
        <taxon>Ecdysozoa</taxon>
        <taxon>Nematoda</taxon>
        <taxon>Enoplea</taxon>
        <taxon>Dorylaimia</taxon>
        <taxon>Mermithida</taxon>
        <taxon>Mermithoidea</taxon>
        <taxon>Mermithidae</taxon>
        <taxon>Romanomermis</taxon>
    </lineage>
</organism>
<dbReference type="Proteomes" id="UP000887565">
    <property type="component" value="Unplaced"/>
</dbReference>
<dbReference type="WBParaSite" id="nRc.2.0.1.t05002-RA">
    <property type="protein sequence ID" value="nRc.2.0.1.t05002-RA"/>
    <property type="gene ID" value="nRc.2.0.1.g05002"/>
</dbReference>
<feature type="region of interest" description="Disordered" evidence="1">
    <location>
        <begin position="1"/>
        <end position="29"/>
    </location>
</feature>
<evidence type="ECO:0000313" key="2">
    <source>
        <dbReference type="Proteomes" id="UP000887565"/>
    </source>
</evidence>
<sequence length="109" mass="12298">MLTAPECPDSHSKINNPVDFNPQHGQEPSRPYTLDHVLQQHETETTGTGVYVPKTSENLWSETETIWTTINRTVNGFTGSRAILSKFASEASNEESDAQYVVIWDLKYI</sequence>